<evidence type="ECO:0000313" key="3">
    <source>
        <dbReference type="EMBL" id="MDN3918820.1"/>
    </source>
</evidence>
<dbReference type="Pfam" id="PF00545">
    <property type="entry name" value="Ribonuclease"/>
    <property type="match status" value="1"/>
</dbReference>
<keyword evidence="1" id="KW-0540">Nuclease</keyword>
<evidence type="ECO:0000256" key="2">
    <source>
        <dbReference type="ARBA" id="ARBA00022801"/>
    </source>
</evidence>
<dbReference type="RefSeq" id="WP_290358032.1">
    <property type="nucleotide sequence ID" value="NZ_JAUHHC010000001.1"/>
</dbReference>
<dbReference type="SUPFAM" id="SSF53933">
    <property type="entry name" value="Microbial ribonucleases"/>
    <property type="match status" value="1"/>
</dbReference>
<comment type="caution">
    <text evidence="3">The sequence shown here is derived from an EMBL/GenBank/DDBJ whole genome shotgun (WGS) entry which is preliminary data.</text>
</comment>
<name>A0ABT8DK75_9BURK</name>
<gene>
    <name evidence="3" type="ORF">QWJ38_00890</name>
</gene>
<organism evidence="3 4">
    <name type="scientific">Roseateles violae</name>
    <dbReference type="NCBI Taxonomy" id="3058042"/>
    <lineage>
        <taxon>Bacteria</taxon>
        <taxon>Pseudomonadati</taxon>
        <taxon>Pseudomonadota</taxon>
        <taxon>Betaproteobacteria</taxon>
        <taxon>Burkholderiales</taxon>
        <taxon>Sphaerotilaceae</taxon>
        <taxon>Roseateles</taxon>
    </lineage>
</organism>
<keyword evidence="4" id="KW-1185">Reference proteome</keyword>
<dbReference type="Gene3D" id="3.10.450.30">
    <property type="entry name" value="Microbial ribonucleases"/>
    <property type="match status" value="1"/>
</dbReference>
<dbReference type="Proteomes" id="UP001228044">
    <property type="component" value="Unassembled WGS sequence"/>
</dbReference>
<dbReference type="CDD" id="cd00607">
    <property type="entry name" value="RNase_Sa"/>
    <property type="match status" value="1"/>
</dbReference>
<accession>A0ABT8DK75</accession>
<keyword evidence="2" id="KW-0378">Hydrolase</keyword>
<sequence>MTGAQSQAKEAPQGGSGLETVALSALPREAQETHRLILAGGPFPHGKDGVVFGNRERILPSKAKGYYHEYTVTTPGARNRGARRLVCGGKPPTTPDVCYYTDDHYASFKQLTQ</sequence>
<dbReference type="EMBL" id="JAUHHC010000001">
    <property type="protein sequence ID" value="MDN3918820.1"/>
    <property type="molecule type" value="Genomic_DNA"/>
</dbReference>
<proteinExistence type="predicted"/>
<dbReference type="InterPro" id="IPR000026">
    <property type="entry name" value="N1-like"/>
</dbReference>
<dbReference type="InterPro" id="IPR016191">
    <property type="entry name" value="Ribonuclease/ribotoxin"/>
</dbReference>
<evidence type="ECO:0000256" key="1">
    <source>
        <dbReference type="ARBA" id="ARBA00022722"/>
    </source>
</evidence>
<protein>
    <submittedName>
        <fullName evidence="3">Ribonuclease</fullName>
    </submittedName>
</protein>
<evidence type="ECO:0000313" key="4">
    <source>
        <dbReference type="Proteomes" id="UP001228044"/>
    </source>
</evidence>
<reference evidence="3 4" key="1">
    <citation type="submission" date="2023-06" db="EMBL/GenBank/DDBJ databases">
        <title>Pelomonas sp. PFR6 16S ribosomal RNA gene Genome sequencing and assembly.</title>
        <authorList>
            <person name="Woo H."/>
        </authorList>
    </citation>
    <scope>NUCLEOTIDE SEQUENCE [LARGE SCALE GENOMIC DNA]</scope>
    <source>
        <strain evidence="3 4">PFR6</strain>
    </source>
</reference>